<dbReference type="RefSeq" id="WP_091494370.1">
    <property type="nucleotide sequence ID" value="NZ_FODJ01000001.1"/>
</dbReference>
<dbReference type="GO" id="GO:0005829">
    <property type="term" value="C:cytosol"/>
    <property type="evidence" value="ECO:0007669"/>
    <property type="project" value="TreeGrafter"/>
</dbReference>
<evidence type="ECO:0000256" key="2">
    <source>
        <dbReference type="ARBA" id="ARBA00023315"/>
    </source>
</evidence>
<gene>
    <name evidence="7" type="ORF">SAMN04488134_101458</name>
</gene>
<dbReference type="InterPro" id="IPR014043">
    <property type="entry name" value="Acyl_transferase_dom"/>
</dbReference>
<comment type="catalytic activity">
    <reaction evidence="3 4">
        <text>holo-[ACP] + malonyl-CoA = malonyl-[ACP] + CoA</text>
        <dbReference type="Rhea" id="RHEA:41792"/>
        <dbReference type="Rhea" id="RHEA-COMP:9623"/>
        <dbReference type="Rhea" id="RHEA-COMP:9685"/>
        <dbReference type="ChEBI" id="CHEBI:57287"/>
        <dbReference type="ChEBI" id="CHEBI:57384"/>
        <dbReference type="ChEBI" id="CHEBI:64479"/>
        <dbReference type="ChEBI" id="CHEBI:78449"/>
        <dbReference type="EC" id="2.3.1.39"/>
    </reaction>
</comment>
<organism evidence="7 8">
    <name type="scientific">Amphibacillus marinus</name>
    <dbReference type="NCBI Taxonomy" id="872970"/>
    <lineage>
        <taxon>Bacteria</taxon>
        <taxon>Bacillati</taxon>
        <taxon>Bacillota</taxon>
        <taxon>Bacilli</taxon>
        <taxon>Bacillales</taxon>
        <taxon>Bacillaceae</taxon>
        <taxon>Amphibacillus</taxon>
    </lineage>
</organism>
<dbReference type="InterPro" id="IPR050858">
    <property type="entry name" value="Mal-CoA-ACP_Trans/PKS_FabD"/>
</dbReference>
<dbReference type="Gene3D" id="3.40.366.10">
    <property type="entry name" value="Malonyl-Coenzyme A Acyl Carrier Protein, domain 2"/>
    <property type="match status" value="1"/>
</dbReference>
<dbReference type="InterPro" id="IPR016035">
    <property type="entry name" value="Acyl_Trfase/lysoPLipase"/>
</dbReference>
<dbReference type="PANTHER" id="PTHR42681:SF1">
    <property type="entry name" value="MALONYL-COA-ACYL CARRIER PROTEIN TRANSACYLASE, MITOCHONDRIAL"/>
    <property type="match status" value="1"/>
</dbReference>
<reference evidence="7 8" key="1">
    <citation type="submission" date="2016-10" db="EMBL/GenBank/DDBJ databases">
        <authorList>
            <person name="de Groot N.N."/>
        </authorList>
    </citation>
    <scope>NUCLEOTIDE SEQUENCE [LARGE SCALE GENOMIC DNA]</scope>
    <source>
        <strain evidence="7 8">CGMCC 1.10434</strain>
    </source>
</reference>
<accession>A0A1H8HWR5</accession>
<dbReference type="AlphaFoldDB" id="A0A1H8HWR5"/>
<dbReference type="NCBIfam" id="TIGR00128">
    <property type="entry name" value="fabD"/>
    <property type="match status" value="1"/>
</dbReference>
<dbReference type="InterPro" id="IPR016036">
    <property type="entry name" value="Malonyl_transacylase_ACP-bd"/>
</dbReference>
<dbReference type="PANTHER" id="PTHR42681">
    <property type="entry name" value="MALONYL-COA-ACYL CARRIER PROTEIN TRANSACYLASE, MITOCHONDRIAL"/>
    <property type="match status" value="1"/>
</dbReference>
<dbReference type="InterPro" id="IPR004410">
    <property type="entry name" value="Malonyl_CoA-ACP_transAc_FabD"/>
</dbReference>
<name>A0A1H8HWR5_9BACI</name>
<dbReference type="SUPFAM" id="SSF55048">
    <property type="entry name" value="Probable ACP-binding domain of malonyl-CoA ACP transacylase"/>
    <property type="match status" value="1"/>
</dbReference>
<keyword evidence="2 4" id="KW-0012">Acyltransferase</keyword>
<evidence type="ECO:0000313" key="8">
    <source>
        <dbReference type="Proteomes" id="UP000199300"/>
    </source>
</evidence>
<keyword evidence="8" id="KW-1185">Reference proteome</keyword>
<dbReference type="FunFam" id="3.30.70.250:FF:000001">
    <property type="entry name" value="Malonyl CoA-acyl carrier protein transacylase"/>
    <property type="match status" value="1"/>
</dbReference>
<evidence type="ECO:0000313" key="7">
    <source>
        <dbReference type="EMBL" id="SEN60497.1"/>
    </source>
</evidence>
<keyword evidence="1 4" id="KW-0808">Transferase</keyword>
<dbReference type="InterPro" id="IPR001227">
    <property type="entry name" value="Ac_transferase_dom_sf"/>
</dbReference>
<evidence type="ECO:0000259" key="6">
    <source>
        <dbReference type="SMART" id="SM00827"/>
    </source>
</evidence>
<dbReference type="EMBL" id="FODJ01000001">
    <property type="protein sequence ID" value="SEN60497.1"/>
    <property type="molecule type" value="Genomic_DNA"/>
</dbReference>
<feature type="domain" description="Malonyl-CoA:ACP transacylase (MAT)" evidence="6">
    <location>
        <begin position="8"/>
        <end position="304"/>
    </location>
</feature>
<dbReference type="EC" id="2.3.1.39" evidence="4"/>
<evidence type="ECO:0000256" key="4">
    <source>
        <dbReference type="PIRNR" id="PIRNR000446"/>
    </source>
</evidence>
<evidence type="ECO:0000256" key="3">
    <source>
        <dbReference type="ARBA" id="ARBA00048462"/>
    </source>
</evidence>
<dbReference type="Proteomes" id="UP000199300">
    <property type="component" value="Unassembled WGS sequence"/>
</dbReference>
<dbReference type="GO" id="GO:0006633">
    <property type="term" value="P:fatty acid biosynthetic process"/>
    <property type="evidence" value="ECO:0007669"/>
    <property type="project" value="TreeGrafter"/>
</dbReference>
<feature type="active site" evidence="5">
    <location>
        <position position="92"/>
    </location>
</feature>
<dbReference type="InterPro" id="IPR024925">
    <property type="entry name" value="Malonyl_CoA-ACP_transAc"/>
</dbReference>
<evidence type="ECO:0000256" key="5">
    <source>
        <dbReference type="PIRSR" id="PIRSR000446-1"/>
    </source>
</evidence>
<sequence length="316" mass="33530">MGKRVAFVFPGQGSQKVGMGQELFSQNQKAKAALVNADESLGFSISTLIAEGPELALTETKHAQPALLLMSSILADMLSEAGVKPVVTAGHSLGEYSALVASGVLAFEDALKLVHERGKLMEAAYPANQGSMAAVLGLEAPTIKDTISGLEETVELANLNCPGQIVISGTKQGIEVAIPLLQEAGAKRVIPLNVSGPFHSSLMKPASEQFAQLLDKITFHDAAIPVFANVTAEKVEGAAEIKELLVKQLYSPVRFHEIISALLADELDAIIEVGNGKVLSGLIKKVSRRAKVFSVEDLVSLEACVNWYKEEESNGE</sequence>
<feature type="active site" evidence="5">
    <location>
        <position position="199"/>
    </location>
</feature>
<dbReference type="SUPFAM" id="SSF52151">
    <property type="entry name" value="FabD/lysophospholipase-like"/>
    <property type="match status" value="1"/>
</dbReference>
<comment type="similarity">
    <text evidence="4">Belongs to the fabD family.</text>
</comment>
<evidence type="ECO:0000256" key="1">
    <source>
        <dbReference type="ARBA" id="ARBA00022679"/>
    </source>
</evidence>
<dbReference type="STRING" id="872970.SAMN04488134_101458"/>
<proteinExistence type="inferred from homology"/>
<dbReference type="Pfam" id="PF00698">
    <property type="entry name" value="Acyl_transf_1"/>
    <property type="match status" value="1"/>
</dbReference>
<dbReference type="Gene3D" id="3.30.70.250">
    <property type="entry name" value="Malonyl-CoA ACP transacylase, ACP-binding"/>
    <property type="match status" value="1"/>
</dbReference>
<dbReference type="SMART" id="SM00827">
    <property type="entry name" value="PKS_AT"/>
    <property type="match status" value="1"/>
</dbReference>
<dbReference type="GO" id="GO:0004314">
    <property type="term" value="F:[acyl-carrier-protein] S-malonyltransferase activity"/>
    <property type="evidence" value="ECO:0007669"/>
    <property type="project" value="UniProtKB-EC"/>
</dbReference>
<protein>
    <recommendedName>
        <fullName evidence="4">Malonyl CoA-acyl carrier protein transacylase</fullName>
        <ecNumber evidence="4">2.3.1.39</ecNumber>
    </recommendedName>
</protein>
<dbReference type="PIRSF" id="PIRSF000446">
    <property type="entry name" value="Mct"/>
    <property type="match status" value="1"/>
</dbReference>
<dbReference type="OrthoDB" id="9805460at2"/>